<evidence type="ECO:0000256" key="12">
    <source>
        <dbReference type="ARBA" id="ARBA00034000"/>
    </source>
</evidence>
<keyword evidence="7" id="KW-0732">Signal</keyword>
<gene>
    <name evidence="17" type="ORF">K1W69_07160</name>
</gene>
<dbReference type="GO" id="GO:0009002">
    <property type="term" value="F:serine-type D-Ala-D-Ala carboxypeptidase activity"/>
    <property type="evidence" value="ECO:0007669"/>
    <property type="project" value="UniProtKB-EC"/>
</dbReference>
<dbReference type="Gene3D" id="2.60.410.10">
    <property type="entry name" value="D-Ala-D-Ala carboxypeptidase, C-terminal domain"/>
    <property type="match status" value="1"/>
</dbReference>
<sequence>MAQPFTKNLISAITIAYAVVFVPGKAKAQEFHTRADKAFMIEADTGSVLFAKDEDTPVPPASLAKMMTMEVVFNEIVEGRLSLDDEFQVSENAWRTGGAPSGTSTMFAAIKSFVPVGDLIRGAIVQSGNDSCIILAEGISGSEDLFAKKMTERARELGMTKSVFGNATGLPHPDSAVTMRELVTLARYTQQTYPDFYRLYSEPEFKWNGINQRNRNPLLRLGIGVDGLKTGYTEASGYGIVSSIERDGTRLFLAMSGMSSEKERAEEARKMLEWGLRSFEPKDLFQAGEIVGQASVYGGDGSYVDLAPESAVTIFIPVADPERIKARIVYDWPLEAPVEKGAQIGALKVWTGDTLNQETPLYATNSVPVGPLHRRAFHALQELMLFWL</sequence>
<keyword evidence="9" id="KW-0133">Cell shape</keyword>
<evidence type="ECO:0000256" key="2">
    <source>
        <dbReference type="ARBA" id="ARBA00004752"/>
    </source>
</evidence>
<dbReference type="GO" id="GO:0009252">
    <property type="term" value="P:peptidoglycan biosynthetic process"/>
    <property type="evidence" value="ECO:0007669"/>
    <property type="project" value="UniProtKB-KW"/>
</dbReference>
<accession>A0AAE2ZI67</accession>
<evidence type="ECO:0000256" key="4">
    <source>
        <dbReference type="ARBA" id="ARBA00012448"/>
    </source>
</evidence>
<dbReference type="Pfam" id="PF07943">
    <property type="entry name" value="PBP5_C"/>
    <property type="match status" value="1"/>
</dbReference>
<dbReference type="SMART" id="SM00936">
    <property type="entry name" value="PBP5_C"/>
    <property type="match status" value="1"/>
</dbReference>
<dbReference type="InterPro" id="IPR018044">
    <property type="entry name" value="Peptidase_S11"/>
</dbReference>
<protein>
    <recommendedName>
        <fullName evidence="4">serine-type D-Ala-D-Ala carboxypeptidase</fullName>
        <ecNumber evidence="4">3.4.16.4</ecNumber>
    </recommendedName>
</protein>
<keyword evidence="8" id="KW-0378">Hydrolase</keyword>
<comment type="pathway">
    <text evidence="2">Cell wall biogenesis; peptidoglycan biosynthesis.</text>
</comment>
<dbReference type="GO" id="GO:0006508">
    <property type="term" value="P:proteolysis"/>
    <property type="evidence" value="ECO:0007669"/>
    <property type="project" value="UniProtKB-KW"/>
</dbReference>
<evidence type="ECO:0000256" key="5">
    <source>
        <dbReference type="ARBA" id="ARBA00022645"/>
    </source>
</evidence>
<evidence type="ECO:0000256" key="6">
    <source>
        <dbReference type="ARBA" id="ARBA00022670"/>
    </source>
</evidence>
<keyword evidence="18" id="KW-1185">Reference proteome</keyword>
<evidence type="ECO:0000256" key="8">
    <source>
        <dbReference type="ARBA" id="ARBA00022801"/>
    </source>
</evidence>
<dbReference type="InterPro" id="IPR012907">
    <property type="entry name" value="Peptidase_S11_C"/>
</dbReference>
<evidence type="ECO:0000313" key="17">
    <source>
        <dbReference type="EMBL" id="MBW8636963.1"/>
    </source>
</evidence>
<keyword evidence="10" id="KW-0573">Peptidoglycan synthesis</keyword>
<keyword evidence="11" id="KW-0961">Cell wall biogenesis/degradation</keyword>
<dbReference type="AlphaFoldDB" id="A0AAE2ZI67"/>
<dbReference type="InterPro" id="IPR037167">
    <property type="entry name" value="Peptidase_S11_C_sf"/>
</dbReference>
<dbReference type="SUPFAM" id="SSF56601">
    <property type="entry name" value="beta-lactamase/transpeptidase-like"/>
    <property type="match status" value="1"/>
</dbReference>
<dbReference type="SUPFAM" id="SSF69189">
    <property type="entry name" value="Penicillin-binding protein associated domain"/>
    <property type="match status" value="1"/>
</dbReference>
<keyword evidence="5 17" id="KW-0121">Carboxypeptidase</keyword>
<evidence type="ECO:0000256" key="3">
    <source>
        <dbReference type="ARBA" id="ARBA00007164"/>
    </source>
</evidence>
<dbReference type="InterPro" id="IPR012338">
    <property type="entry name" value="Beta-lactam/transpept-like"/>
</dbReference>
<proteinExistence type="inferred from homology"/>
<feature type="active site" evidence="13">
    <location>
        <position position="127"/>
    </location>
</feature>
<dbReference type="InterPro" id="IPR001967">
    <property type="entry name" value="Peptidase_S11_N"/>
</dbReference>
<evidence type="ECO:0000259" key="16">
    <source>
        <dbReference type="SMART" id="SM00936"/>
    </source>
</evidence>
<dbReference type="PANTHER" id="PTHR21581:SF6">
    <property type="entry name" value="TRAFFICKING PROTEIN PARTICLE COMPLEX SUBUNIT 12"/>
    <property type="match status" value="1"/>
</dbReference>
<dbReference type="EC" id="3.4.16.4" evidence="4"/>
<dbReference type="GO" id="GO:0071555">
    <property type="term" value="P:cell wall organization"/>
    <property type="evidence" value="ECO:0007669"/>
    <property type="project" value="UniProtKB-KW"/>
</dbReference>
<comment type="function">
    <text evidence="1">Removes C-terminal D-alanyl residues from sugar-peptide cell wall precursors.</text>
</comment>
<evidence type="ECO:0000256" key="13">
    <source>
        <dbReference type="PIRSR" id="PIRSR618044-1"/>
    </source>
</evidence>
<name>A0AAE2ZI67_9HYPH</name>
<feature type="binding site" evidence="14">
    <location>
        <position position="229"/>
    </location>
    <ligand>
        <name>substrate</name>
    </ligand>
</feature>
<dbReference type="GO" id="GO:0008360">
    <property type="term" value="P:regulation of cell shape"/>
    <property type="evidence" value="ECO:0007669"/>
    <property type="project" value="UniProtKB-KW"/>
</dbReference>
<dbReference type="InterPro" id="IPR015956">
    <property type="entry name" value="Peniciliin-bd_prot_C_sf"/>
</dbReference>
<evidence type="ECO:0000256" key="14">
    <source>
        <dbReference type="PIRSR" id="PIRSR618044-2"/>
    </source>
</evidence>
<evidence type="ECO:0000256" key="9">
    <source>
        <dbReference type="ARBA" id="ARBA00022960"/>
    </source>
</evidence>
<evidence type="ECO:0000256" key="7">
    <source>
        <dbReference type="ARBA" id="ARBA00022729"/>
    </source>
</evidence>
<dbReference type="Pfam" id="PF00768">
    <property type="entry name" value="Peptidase_S11"/>
    <property type="match status" value="1"/>
</dbReference>
<evidence type="ECO:0000256" key="15">
    <source>
        <dbReference type="RuleBase" id="RU004016"/>
    </source>
</evidence>
<dbReference type="EMBL" id="JAICBX010000001">
    <property type="protein sequence ID" value="MBW8636963.1"/>
    <property type="molecule type" value="Genomic_DNA"/>
</dbReference>
<comment type="similarity">
    <text evidence="3 15">Belongs to the peptidase S11 family.</text>
</comment>
<reference evidence="17" key="1">
    <citation type="submission" date="2021-08" db="EMBL/GenBank/DDBJ databases">
        <title>Hoeflea bacterium WL0058 sp. nov., isolated from the sediment.</title>
        <authorList>
            <person name="Wang L."/>
            <person name="Zhang D."/>
        </authorList>
    </citation>
    <scope>NUCLEOTIDE SEQUENCE</scope>
    <source>
        <strain evidence="17">WL0058</strain>
    </source>
</reference>
<evidence type="ECO:0000256" key="10">
    <source>
        <dbReference type="ARBA" id="ARBA00022984"/>
    </source>
</evidence>
<comment type="catalytic activity">
    <reaction evidence="12">
        <text>Preferential cleavage: (Ac)2-L-Lys-D-Ala-|-D-Ala. Also transpeptidation of peptidyl-alanyl moieties that are N-acyl substituents of D-alanine.</text>
        <dbReference type="EC" id="3.4.16.4"/>
    </reaction>
</comment>
<organism evidence="17 18">
    <name type="scientific">Flavimaribacter sediminis</name>
    <dbReference type="NCBI Taxonomy" id="2865987"/>
    <lineage>
        <taxon>Bacteria</taxon>
        <taxon>Pseudomonadati</taxon>
        <taxon>Pseudomonadota</taxon>
        <taxon>Alphaproteobacteria</taxon>
        <taxon>Hyphomicrobiales</taxon>
        <taxon>Rhizobiaceae</taxon>
        <taxon>Flavimaribacter</taxon>
    </lineage>
</organism>
<dbReference type="Gene3D" id="3.40.710.10">
    <property type="entry name" value="DD-peptidase/beta-lactamase superfamily"/>
    <property type="match status" value="1"/>
</dbReference>
<feature type="active site" description="Proton acceptor" evidence="13">
    <location>
        <position position="65"/>
    </location>
</feature>
<dbReference type="Proteomes" id="UP001196509">
    <property type="component" value="Unassembled WGS sequence"/>
</dbReference>
<evidence type="ECO:0000256" key="11">
    <source>
        <dbReference type="ARBA" id="ARBA00023316"/>
    </source>
</evidence>
<comment type="caution">
    <text evidence="17">The sequence shown here is derived from an EMBL/GenBank/DDBJ whole genome shotgun (WGS) entry which is preliminary data.</text>
</comment>
<dbReference type="PANTHER" id="PTHR21581">
    <property type="entry name" value="D-ALANYL-D-ALANINE CARBOXYPEPTIDASE"/>
    <property type="match status" value="1"/>
</dbReference>
<evidence type="ECO:0000256" key="1">
    <source>
        <dbReference type="ARBA" id="ARBA00003217"/>
    </source>
</evidence>
<dbReference type="PRINTS" id="PR00725">
    <property type="entry name" value="DADACBPTASE1"/>
</dbReference>
<keyword evidence="6" id="KW-0645">Protease</keyword>
<feature type="domain" description="Peptidase S11 D-Ala-D-Ala carboxypeptidase A C-terminal" evidence="16">
    <location>
        <begin position="279"/>
        <end position="369"/>
    </location>
</feature>
<feature type="active site" description="Acyl-ester intermediate" evidence="13">
    <location>
        <position position="62"/>
    </location>
</feature>
<evidence type="ECO:0000313" key="18">
    <source>
        <dbReference type="Proteomes" id="UP001196509"/>
    </source>
</evidence>